<organism evidence="1 2">
    <name type="scientific">Tuber borchii</name>
    <name type="common">White truffle</name>
    <dbReference type="NCBI Taxonomy" id="42251"/>
    <lineage>
        <taxon>Eukaryota</taxon>
        <taxon>Fungi</taxon>
        <taxon>Dikarya</taxon>
        <taxon>Ascomycota</taxon>
        <taxon>Pezizomycotina</taxon>
        <taxon>Pezizomycetes</taxon>
        <taxon>Pezizales</taxon>
        <taxon>Tuberaceae</taxon>
        <taxon>Tuber</taxon>
    </lineage>
</organism>
<accession>A0A2T6ZZ35</accession>
<dbReference type="EMBL" id="NESQ01000058">
    <property type="protein sequence ID" value="PUU80752.1"/>
    <property type="molecule type" value="Genomic_DNA"/>
</dbReference>
<sequence length="181" mass="20066">MGLEHKLEEWNSLYPGTNKNKSSYRDMTTLRTYLSVVPRPSAHATPKNLGWRSQVVSLRVFSSTALSAIGGEVTKERKVRNNCDEHDCSAQNSARFAPDYGTSRSTSLDCDLSCIQIFDPADCHFSVVPRAKLPPISDVLISAYSPSGREGESRYERDLWSGTSPKNYLRVSCVETAGISQ</sequence>
<dbReference type="AlphaFoldDB" id="A0A2T6ZZ35"/>
<proteinExistence type="predicted"/>
<evidence type="ECO:0000313" key="2">
    <source>
        <dbReference type="Proteomes" id="UP000244722"/>
    </source>
</evidence>
<evidence type="ECO:0000313" key="1">
    <source>
        <dbReference type="EMBL" id="PUU80752.1"/>
    </source>
</evidence>
<dbReference type="Proteomes" id="UP000244722">
    <property type="component" value="Unassembled WGS sequence"/>
</dbReference>
<name>A0A2T6ZZ35_TUBBO</name>
<keyword evidence="2" id="KW-1185">Reference proteome</keyword>
<protein>
    <submittedName>
        <fullName evidence="1">Uncharacterized protein</fullName>
    </submittedName>
</protein>
<comment type="caution">
    <text evidence="1">The sequence shown here is derived from an EMBL/GenBank/DDBJ whole genome shotgun (WGS) entry which is preliminary data.</text>
</comment>
<gene>
    <name evidence="1" type="ORF">B9Z19DRAFT_1063207</name>
</gene>
<reference evidence="1 2" key="1">
    <citation type="submission" date="2017-04" db="EMBL/GenBank/DDBJ databases">
        <title>Draft genome sequence of Tuber borchii Vittad., a whitish edible truffle.</title>
        <authorList>
            <consortium name="DOE Joint Genome Institute"/>
            <person name="Murat C."/>
            <person name="Kuo A."/>
            <person name="Barry K.W."/>
            <person name="Clum A."/>
            <person name="Dockter R.B."/>
            <person name="Fauchery L."/>
            <person name="Iotti M."/>
            <person name="Kohler A."/>
            <person name="Labutti K."/>
            <person name="Lindquist E.A."/>
            <person name="Lipzen A."/>
            <person name="Ohm R.A."/>
            <person name="Wang M."/>
            <person name="Grigoriev I.V."/>
            <person name="Zambonelli A."/>
            <person name="Martin F.M."/>
        </authorList>
    </citation>
    <scope>NUCLEOTIDE SEQUENCE [LARGE SCALE GENOMIC DNA]</scope>
    <source>
        <strain evidence="1 2">Tbo3840</strain>
    </source>
</reference>